<evidence type="ECO:0000259" key="7">
    <source>
        <dbReference type="Pfam" id="PF00535"/>
    </source>
</evidence>
<dbReference type="InterPro" id="IPR001173">
    <property type="entry name" value="Glyco_trans_2-like"/>
</dbReference>
<reference evidence="8" key="1">
    <citation type="submission" date="2023-07" db="EMBL/GenBank/DDBJ databases">
        <title>Fictibacillus sp. isolated from freshwater pond.</title>
        <authorList>
            <person name="Kirdat K."/>
            <person name="Bhat A."/>
            <person name="Mourya A."/>
            <person name="Yadav A."/>
        </authorList>
    </citation>
    <scope>NUCLEOTIDE SEQUENCE</scope>
    <source>
        <strain evidence="8">NE201</strain>
    </source>
</reference>
<keyword evidence="6" id="KW-0472">Membrane</keyword>
<keyword evidence="9" id="KW-1185">Reference proteome</keyword>
<dbReference type="Gene3D" id="3.90.550.10">
    <property type="entry name" value="Spore Coat Polysaccharide Biosynthesis Protein SpsA, Chain A"/>
    <property type="match status" value="1"/>
</dbReference>
<comment type="similarity">
    <text evidence="2">Belongs to the CDP-glycerol glycerophosphotransferase family.</text>
</comment>
<dbReference type="InterPro" id="IPR043149">
    <property type="entry name" value="TagF_N"/>
</dbReference>
<accession>A0ABT8HZD7</accession>
<dbReference type="Pfam" id="PF04464">
    <property type="entry name" value="Glyphos_transf"/>
    <property type="match status" value="1"/>
</dbReference>
<sequence>MKKVSVIIPVYNTTEFLPECLESVINQTYTDLEILLINDGSDQGCRDLLEEYANKDARIYLVDSIQRKGVGAARNAGINRASGDFVYFLDSDDYLPLSTIERHVHHIGSHSMLTGRVKKVTVKPEEAGEERNSKVLKNRNKTRLFKNYSVLNRLISMEFVKGNKLRFSENVENYSDVEFLIPCMINMKKYPYITECLYYKRVRNDPITNPALSQMDKDKVVRDYMAVYNLLKDQYEGNGAVSKFLDRQFLNYYRKSVIMLLADQKQVPQSFNSISIAAKKVNPKALKKLNVVVKTEINQLRNEKQASYARLIKLHHLLRNAKRAVKSRRKVYVFLYRNFFIRMPMKQKKIVFESFLGKNYSDSPKNIYEEMHQNYKDYKFIWSFNEKRKIPGNAKQVKRFSLAYYYHLATSKYWVSNSRLPMHLDKRPGNIYLQTWHGTPLKKLVFDMNEIHSANPKYKLHFYKQSRRWDYLIAANQYSSDIFKSAFKFEKKMLEFGYPRNDILHDAERDHKADELKLKFGLPLDKKVILYAPTWRDDDFYEPGKYKFQLRLNLQQMKERLGDEYVILLRMHYFIADDIDTSGAEGFAYNFSKHNDIADLYLISDILITDYSSVFFDYANLKRPILFYTYDLEKYRDTLRGFYINMEEEVPGPLLRDSEDVIRTIENIDEVMEQYKGNYERFYEKFCGWEKGNATKQVVKQVFKS</sequence>
<comment type="subcellular location">
    <subcellularLocation>
        <location evidence="1">Cell membrane</location>
        <topology evidence="1">Peripheral membrane protein</topology>
    </subcellularLocation>
</comment>
<feature type="domain" description="Glycosyltransferase 2-like" evidence="7">
    <location>
        <begin position="5"/>
        <end position="133"/>
    </location>
</feature>
<dbReference type="Proteomes" id="UP001172721">
    <property type="component" value="Unassembled WGS sequence"/>
</dbReference>
<organism evidence="8 9">
    <name type="scientific">Fictibacillus fluitans</name>
    <dbReference type="NCBI Taxonomy" id="3058422"/>
    <lineage>
        <taxon>Bacteria</taxon>
        <taxon>Bacillati</taxon>
        <taxon>Bacillota</taxon>
        <taxon>Bacilli</taxon>
        <taxon>Bacillales</taxon>
        <taxon>Fictibacillaceae</taxon>
        <taxon>Fictibacillus</taxon>
    </lineage>
</organism>
<dbReference type="Pfam" id="PF00535">
    <property type="entry name" value="Glycos_transf_2"/>
    <property type="match status" value="1"/>
</dbReference>
<evidence type="ECO:0000256" key="6">
    <source>
        <dbReference type="ARBA" id="ARBA00023136"/>
    </source>
</evidence>
<dbReference type="Gene3D" id="3.40.50.11820">
    <property type="match status" value="1"/>
</dbReference>
<dbReference type="InterPro" id="IPR007554">
    <property type="entry name" value="Glycerophosphate_synth"/>
</dbReference>
<dbReference type="InterPro" id="IPR043148">
    <property type="entry name" value="TagF_C"/>
</dbReference>
<keyword evidence="5" id="KW-0777">Teichoic acid biosynthesis</keyword>
<evidence type="ECO:0000313" key="8">
    <source>
        <dbReference type="EMBL" id="MDN4526069.1"/>
    </source>
</evidence>
<evidence type="ECO:0000256" key="4">
    <source>
        <dbReference type="ARBA" id="ARBA00022679"/>
    </source>
</evidence>
<evidence type="ECO:0000256" key="5">
    <source>
        <dbReference type="ARBA" id="ARBA00022944"/>
    </source>
</evidence>
<dbReference type="CDD" id="cd00761">
    <property type="entry name" value="Glyco_tranf_GTA_type"/>
    <property type="match status" value="1"/>
</dbReference>
<dbReference type="Gene3D" id="3.40.50.12580">
    <property type="match status" value="1"/>
</dbReference>
<evidence type="ECO:0000313" key="9">
    <source>
        <dbReference type="Proteomes" id="UP001172721"/>
    </source>
</evidence>
<keyword evidence="4" id="KW-0808">Transferase</keyword>
<dbReference type="InterPro" id="IPR051612">
    <property type="entry name" value="Teichoic_Acid_Biosynth"/>
</dbReference>
<name>A0ABT8HZD7_9BACL</name>
<evidence type="ECO:0000256" key="2">
    <source>
        <dbReference type="ARBA" id="ARBA00010488"/>
    </source>
</evidence>
<dbReference type="SUPFAM" id="SSF53756">
    <property type="entry name" value="UDP-Glycosyltransferase/glycogen phosphorylase"/>
    <property type="match status" value="1"/>
</dbReference>
<dbReference type="EMBL" id="JAUHTR010000009">
    <property type="protein sequence ID" value="MDN4526069.1"/>
    <property type="molecule type" value="Genomic_DNA"/>
</dbReference>
<keyword evidence="3" id="KW-1003">Cell membrane</keyword>
<evidence type="ECO:0000256" key="1">
    <source>
        <dbReference type="ARBA" id="ARBA00004202"/>
    </source>
</evidence>
<comment type="caution">
    <text evidence="8">The sequence shown here is derived from an EMBL/GenBank/DDBJ whole genome shotgun (WGS) entry which is preliminary data.</text>
</comment>
<dbReference type="PANTHER" id="PTHR37316:SF3">
    <property type="entry name" value="TEICHOIC ACID GLYCEROL-PHOSPHATE TRANSFERASE"/>
    <property type="match status" value="1"/>
</dbReference>
<dbReference type="RefSeq" id="WP_301167103.1">
    <property type="nucleotide sequence ID" value="NZ_JAUHTR010000009.1"/>
</dbReference>
<dbReference type="SUPFAM" id="SSF53448">
    <property type="entry name" value="Nucleotide-diphospho-sugar transferases"/>
    <property type="match status" value="1"/>
</dbReference>
<protein>
    <submittedName>
        <fullName evidence="8">CDP-glycerol:glycerophosphate glycerophosphotransferase</fullName>
    </submittedName>
</protein>
<gene>
    <name evidence="8" type="ORF">QYB97_16410</name>
</gene>
<proteinExistence type="inferred from homology"/>
<dbReference type="PANTHER" id="PTHR37316">
    <property type="entry name" value="TEICHOIC ACID GLYCEROL-PHOSPHATE PRIMASE"/>
    <property type="match status" value="1"/>
</dbReference>
<dbReference type="InterPro" id="IPR029044">
    <property type="entry name" value="Nucleotide-diphossugar_trans"/>
</dbReference>
<evidence type="ECO:0000256" key="3">
    <source>
        <dbReference type="ARBA" id="ARBA00022475"/>
    </source>
</evidence>